<evidence type="ECO:0000313" key="2">
    <source>
        <dbReference type="EMBL" id="SDN72076.1"/>
    </source>
</evidence>
<accession>A0A1H0DPU2</accession>
<dbReference type="EMBL" id="FNIJ01000004">
    <property type="protein sequence ID" value="SDN72076.1"/>
    <property type="molecule type" value="Genomic_DNA"/>
</dbReference>
<gene>
    <name evidence="2" type="ORF">SAMN05216193_104373</name>
</gene>
<dbReference type="Gene3D" id="3.40.50.300">
    <property type="entry name" value="P-loop containing nucleotide triphosphate hydrolases"/>
    <property type="match status" value="2"/>
</dbReference>
<dbReference type="InterPro" id="IPR051396">
    <property type="entry name" value="Bact_Antivir_Def_Nuclease"/>
</dbReference>
<evidence type="ECO:0000313" key="3">
    <source>
        <dbReference type="Proteomes" id="UP000242957"/>
    </source>
</evidence>
<dbReference type="PANTHER" id="PTHR43581:SF2">
    <property type="entry name" value="EXCINUCLEASE ATPASE SUBUNIT"/>
    <property type="match status" value="1"/>
</dbReference>
<dbReference type="AlphaFoldDB" id="A0A1H0DPU2"/>
<reference evidence="3" key="1">
    <citation type="submission" date="2016-10" db="EMBL/GenBank/DDBJ databases">
        <authorList>
            <person name="Varghese N."/>
            <person name="Submissions S."/>
        </authorList>
    </citation>
    <scope>NUCLEOTIDE SEQUENCE [LARGE SCALE GENOMIC DNA]</scope>
    <source>
        <strain evidence="3">JCM 21621</strain>
    </source>
</reference>
<dbReference type="InterPro" id="IPR003959">
    <property type="entry name" value="ATPase_AAA_core"/>
</dbReference>
<sequence length="479" mass="54053">MGLSNEMRRLQAKWNSGGAWPKRLEGIEINNIRGWTGQRLDFKFPIVAIVGENGCGKSTVIQAAASIYKGRNKKATRFASDFFPATAWDDYRNAQIRYHFREGESTKTGLVRKPTTRWLGNDERPTRDVEYVDLSRIQPVSARVGYSKIAKSNHVETSATEFEERRVERLSTIMGRKYKAARMALSNVDAKRRIPVLEDENYSYSGFHQGTGETTMLEFLQADINEYGMLIIDEIETSLHPRAQRRLIRALAEICRERQAQIILTTHSPYILDELPMEARMYILGRGTSRQVVSGVSANFAMTNMDDESHPDCELYVEDEAAKAMLIEIISAHAPSLSRRCRIIPFGAANLGRALGEMAANKRFPRPTCVFLDGDVSESKGCVLLPGDDAPERVVFESLNVVNWGALHERLGREYSKVADACSMAMTLDNHHQWVDSAASQLHIPGAYLWQAMCSVWANDTLDPHQARNLIQHIEDQML</sequence>
<dbReference type="GO" id="GO:0006302">
    <property type="term" value="P:double-strand break repair"/>
    <property type="evidence" value="ECO:0007669"/>
    <property type="project" value="InterPro"/>
</dbReference>
<dbReference type="GO" id="GO:0005524">
    <property type="term" value="F:ATP binding"/>
    <property type="evidence" value="ECO:0007669"/>
    <property type="project" value="InterPro"/>
</dbReference>
<dbReference type="Proteomes" id="UP000242957">
    <property type="component" value="Unassembled WGS sequence"/>
</dbReference>
<proteinExistence type="predicted"/>
<dbReference type="STRING" id="198616.SAMN05216193_104373"/>
<keyword evidence="3" id="KW-1185">Reference proteome</keyword>
<dbReference type="Pfam" id="PF13476">
    <property type="entry name" value="AAA_23"/>
    <property type="match status" value="1"/>
</dbReference>
<dbReference type="RefSeq" id="WP_139207001.1">
    <property type="nucleotide sequence ID" value="NZ_FNIJ01000004.1"/>
</dbReference>
<name>A0A1H0DPU2_9PSED</name>
<protein>
    <submittedName>
        <fullName evidence="2">AAA domain-containing protein</fullName>
    </submittedName>
</protein>
<dbReference type="Pfam" id="PF13304">
    <property type="entry name" value="AAA_21"/>
    <property type="match status" value="1"/>
</dbReference>
<dbReference type="PANTHER" id="PTHR43581">
    <property type="entry name" value="ATP/GTP PHOSPHATASE"/>
    <property type="match status" value="1"/>
</dbReference>
<dbReference type="InterPro" id="IPR038729">
    <property type="entry name" value="Rad50/SbcC_AAA"/>
</dbReference>
<dbReference type="InterPro" id="IPR003593">
    <property type="entry name" value="AAA+_ATPase"/>
</dbReference>
<dbReference type="SUPFAM" id="SSF52540">
    <property type="entry name" value="P-loop containing nucleoside triphosphate hydrolases"/>
    <property type="match status" value="1"/>
</dbReference>
<dbReference type="SMART" id="SM00382">
    <property type="entry name" value="AAA"/>
    <property type="match status" value="1"/>
</dbReference>
<dbReference type="InterPro" id="IPR027417">
    <property type="entry name" value="P-loop_NTPase"/>
</dbReference>
<evidence type="ECO:0000259" key="1">
    <source>
        <dbReference type="SMART" id="SM00382"/>
    </source>
</evidence>
<organism evidence="2 3">
    <name type="scientific">Pseudomonas jinjuensis</name>
    <dbReference type="NCBI Taxonomy" id="198616"/>
    <lineage>
        <taxon>Bacteria</taxon>
        <taxon>Pseudomonadati</taxon>
        <taxon>Pseudomonadota</taxon>
        <taxon>Gammaproteobacteria</taxon>
        <taxon>Pseudomonadales</taxon>
        <taxon>Pseudomonadaceae</taxon>
        <taxon>Pseudomonas</taxon>
    </lineage>
</organism>
<dbReference type="CDD" id="cd00267">
    <property type="entry name" value="ABC_ATPase"/>
    <property type="match status" value="1"/>
</dbReference>
<feature type="domain" description="AAA+ ATPase" evidence="1">
    <location>
        <begin position="43"/>
        <end position="288"/>
    </location>
</feature>
<dbReference type="OrthoDB" id="9815944at2"/>
<dbReference type="GO" id="GO:0016887">
    <property type="term" value="F:ATP hydrolysis activity"/>
    <property type="evidence" value="ECO:0007669"/>
    <property type="project" value="InterPro"/>
</dbReference>